<dbReference type="SUPFAM" id="SSF54593">
    <property type="entry name" value="Glyoxalase/Bleomycin resistance protein/Dihydroxybiphenyl dioxygenase"/>
    <property type="match status" value="1"/>
</dbReference>
<dbReference type="Gene3D" id="3.10.180.10">
    <property type="entry name" value="2,3-Dihydroxybiphenyl 1,2-Dioxygenase, domain 1"/>
    <property type="match status" value="1"/>
</dbReference>
<dbReference type="InterPro" id="IPR037523">
    <property type="entry name" value="VOC_core"/>
</dbReference>
<organism evidence="2 3">
    <name type="scientific">Lederbergia citri</name>
    <dbReference type="NCBI Taxonomy" id="2833580"/>
    <lineage>
        <taxon>Bacteria</taxon>
        <taxon>Bacillati</taxon>
        <taxon>Bacillota</taxon>
        <taxon>Bacilli</taxon>
        <taxon>Bacillales</taxon>
        <taxon>Bacillaceae</taxon>
        <taxon>Lederbergia</taxon>
    </lineage>
</organism>
<evidence type="ECO:0000313" key="3">
    <source>
        <dbReference type="Proteomes" id="UP000681414"/>
    </source>
</evidence>
<protein>
    <submittedName>
        <fullName evidence="2">VOC family protein</fullName>
    </submittedName>
</protein>
<dbReference type="PROSITE" id="PS51819">
    <property type="entry name" value="VOC"/>
    <property type="match status" value="1"/>
</dbReference>
<feature type="domain" description="VOC" evidence="1">
    <location>
        <begin position="4"/>
        <end position="113"/>
    </location>
</feature>
<accession>A0A942TI51</accession>
<dbReference type="InterPro" id="IPR004360">
    <property type="entry name" value="Glyas_Fos-R_dOase_dom"/>
</dbReference>
<dbReference type="InterPro" id="IPR029068">
    <property type="entry name" value="Glyas_Bleomycin-R_OHBP_Dase"/>
</dbReference>
<dbReference type="Proteomes" id="UP000681414">
    <property type="component" value="Unassembled WGS sequence"/>
</dbReference>
<evidence type="ECO:0000313" key="2">
    <source>
        <dbReference type="EMBL" id="MBS4196514.1"/>
    </source>
</evidence>
<dbReference type="AlphaFoldDB" id="A0A942TI51"/>
<sequence>MSVTLNLIVIKSTNLEESVAFYEELGLQFQKEQHGNGPEHYACELDHLVFEIYPAAQQVNEIRIGFNIENMESVVASLKLRSTKIITEPSVSPWGKRAVVKDPDGNSVELLETDK</sequence>
<dbReference type="Pfam" id="PF00903">
    <property type="entry name" value="Glyoxalase"/>
    <property type="match status" value="1"/>
</dbReference>
<keyword evidence="3" id="KW-1185">Reference proteome</keyword>
<gene>
    <name evidence="2" type="ORF">KHA97_15725</name>
</gene>
<dbReference type="RefSeq" id="WP_213125641.1">
    <property type="nucleotide sequence ID" value="NZ_JAGYPG010000002.1"/>
</dbReference>
<evidence type="ECO:0000259" key="1">
    <source>
        <dbReference type="PROSITE" id="PS51819"/>
    </source>
</evidence>
<name>A0A942TI51_9BACI</name>
<comment type="caution">
    <text evidence="2">The sequence shown here is derived from an EMBL/GenBank/DDBJ whole genome shotgun (WGS) entry which is preliminary data.</text>
</comment>
<reference evidence="2 3" key="1">
    <citation type="submission" date="2021-05" db="EMBL/GenBank/DDBJ databases">
        <title>Novel Bacillus species.</title>
        <authorList>
            <person name="Liu G."/>
        </authorList>
    </citation>
    <scope>NUCLEOTIDE SEQUENCE [LARGE SCALE GENOMIC DNA]</scope>
    <source>
        <strain evidence="3">FJAT-49780</strain>
    </source>
</reference>
<proteinExistence type="predicted"/>
<dbReference type="EMBL" id="JAGYPG010000002">
    <property type="protein sequence ID" value="MBS4196514.1"/>
    <property type="molecule type" value="Genomic_DNA"/>
</dbReference>